<evidence type="ECO:0000313" key="8">
    <source>
        <dbReference type="EMBL" id="GGZ98371.1"/>
    </source>
</evidence>
<dbReference type="AlphaFoldDB" id="A0A918RKC3"/>
<comment type="subcellular location">
    <subcellularLocation>
        <location evidence="1">Cell membrane</location>
        <topology evidence="1">Multi-pass membrane protein</topology>
    </subcellularLocation>
</comment>
<evidence type="ECO:0000256" key="4">
    <source>
        <dbReference type="ARBA" id="ARBA00022989"/>
    </source>
</evidence>
<dbReference type="InterPro" id="IPR042094">
    <property type="entry name" value="T2SS_GspF_sf"/>
</dbReference>
<dbReference type="InterPro" id="IPR018076">
    <property type="entry name" value="T2SS_GspF_dom"/>
</dbReference>
<dbReference type="PANTHER" id="PTHR35007:SF2">
    <property type="entry name" value="PILUS ASSEMBLE PROTEIN"/>
    <property type="match status" value="1"/>
</dbReference>
<reference evidence="8" key="2">
    <citation type="submission" date="2020-09" db="EMBL/GenBank/DDBJ databases">
        <authorList>
            <person name="Sun Q."/>
            <person name="Kim S."/>
        </authorList>
    </citation>
    <scope>NUCLEOTIDE SEQUENCE</scope>
    <source>
        <strain evidence="8">KCTC 12711</strain>
    </source>
</reference>
<keyword evidence="4 6" id="KW-1133">Transmembrane helix</keyword>
<name>A0A918RKC3_9GAMM</name>
<evidence type="ECO:0000313" key="9">
    <source>
        <dbReference type="Proteomes" id="UP000614811"/>
    </source>
</evidence>
<dbReference type="Pfam" id="PF00482">
    <property type="entry name" value="T2SSF"/>
    <property type="match status" value="1"/>
</dbReference>
<accession>A0A918RKC3</accession>
<evidence type="ECO:0000256" key="3">
    <source>
        <dbReference type="ARBA" id="ARBA00022692"/>
    </source>
</evidence>
<feature type="domain" description="Type II secretion system protein GspF" evidence="7">
    <location>
        <begin position="154"/>
        <end position="280"/>
    </location>
</feature>
<sequence>MFSQIVIFATGLLFATSICALIYAVRNIGHTVPRDDRTYKDPLPFKMKLIWPMATFFAYYIGRFLSVEYIEQTKRTLQKAELIYLMEPEQLFGLQLSAFLLAGGACAVALNMLEMFSWMYVLLAALLGFFLPLISANDRRKKREKEILKSLPTFLDFITMAIEAGMNLSGAMQQAVEKGPPGPLGVEFNTVLRDVRAGMSRIAALRLMADRLNMKEINSLIAALAQAEQTGASLSETLRIQSTQRRIERFQKAEKTAMEAPVKLTFPLVAFIFPCTFVVLFFPIILKFIFET</sequence>
<dbReference type="GO" id="GO:0005886">
    <property type="term" value="C:plasma membrane"/>
    <property type="evidence" value="ECO:0007669"/>
    <property type="project" value="UniProtKB-SubCell"/>
</dbReference>
<gene>
    <name evidence="8" type="ORF">GCM10008090_03520</name>
</gene>
<keyword evidence="5 6" id="KW-0472">Membrane</keyword>
<evidence type="ECO:0000259" key="7">
    <source>
        <dbReference type="Pfam" id="PF00482"/>
    </source>
</evidence>
<organism evidence="8 9">
    <name type="scientific">Arenicella chitinivorans</name>
    <dbReference type="NCBI Taxonomy" id="1329800"/>
    <lineage>
        <taxon>Bacteria</taxon>
        <taxon>Pseudomonadati</taxon>
        <taxon>Pseudomonadota</taxon>
        <taxon>Gammaproteobacteria</taxon>
        <taxon>Arenicellales</taxon>
        <taxon>Arenicellaceae</taxon>
        <taxon>Arenicella</taxon>
    </lineage>
</organism>
<evidence type="ECO:0000256" key="2">
    <source>
        <dbReference type="ARBA" id="ARBA00022475"/>
    </source>
</evidence>
<evidence type="ECO:0000256" key="1">
    <source>
        <dbReference type="ARBA" id="ARBA00004651"/>
    </source>
</evidence>
<feature type="transmembrane region" description="Helical" evidence="6">
    <location>
        <begin position="264"/>
        <end position="290"/>
    </location>
</feature>
<proteinExistence type="predicted"/>
<comment type="caution">
    <text evidence="8">The sequence shown here is derived from an EMBL/GenBank/DDBJ whole genome shotgun (WGS) entry which is preliminary data.</text>
</comment>
<feature type="transmembrane region" description="Helical" evidence="6">
    <location>
        <begin position="116"/>
        <end position="136"/>
    </location>
</feature>
<protein>
    <recommendedName>
        <fullName evidence="7">Type II secretion system protein GspF domain-containing protein</fullName>
    </recommendedName>
</protein>
<reference evidence="8" key="1">
    <citation type="journal article" date="2014" name="Int. J. Syst. Evol. Microbiol.">
        <title>Complete genome sequence of Corynebacterium casei LMG S-19264T (=DSM 44701T), isolated from a smear-ripened cheese.</title>
        <authorList>
            <consortium name="US DOE Joint Genome Institute (JGI-PGF)"/>
            <person name="Walter F."/>
            <person name="Albersmeier A."/>
            <person name="Kalinowski J."/>
            <person name="Ruckert C."/>
        </authorList>
    </citation>
    <scope>NUCLEOTIDE SEQUENCE</scope>
    <source>
        <strain evidence="8">KCTC 12711</strain>
    </source>
</reference>
<evidence type="ECO:0000256" key="5">
    <source>
        <dbReference type="ARBA" id="ARBA00023136"/>
    </source>
</evidence>
<dbReference type="RefSeq" id="WP_189398285.1">
    <property type="nucleotide sequence ID" value="NZ_BMXA01000001.1"/>
</dbReference>
<dbReference type="Proteomes" id="UP000614811">
    <property type="component" value="Unassembled WGS sequence"/>
</dbReference>
<keyword evidence="9" id="KW-1185">Reference proteome</keyword>
<dbReference type="Gene3D" id="1.20.81.30">
    <property type="entry name" value="Type II secretion system (T2SS), domain F"/>
    <property type="match status" value="1"/>
</dbReference>
<dbReference type="EMBL" id="BMXA01000001">
    <property type="protein sequence ID" value="GGZ98371.1"/>
    <property type="molecule type" value="Genomic_DNA"/>
</dbReference>
<feature type="transmembrane region" description="Helical" evidence="6">
    <location>
        <begin position="91"/>
        <end position="110"/>
    </location>
</feature>
<evidence type="ECO:0000256" key="6">
    <source>
        <dbReference type="SAM" id="Phobius"/>
    </source>
</evidence>
<dbReference type="PANTHER" id="PTHR35007">
    <property type="entry name" value="INTEGRAL MEMBRANE PROTEIN-RELATED"/>
    <property type="match status" value="1"/>
</dbReference>
<feature type="transmembrane region" description="Helical" evidence="6">
    <location>
        <begin position="48"/>
        <end position="70"/>
    </location>
</feature>
<keyword evidence="2" id="KW-1003">Cell membrane</keyword>
<keyword evidence="3 6" id="KW-0812">Transmembrane</keyword>